<dbReference type="AlphaFoldDB" id="A0A1V9Y2P7"/>
<accession>A0A1V9Y2P7</accession>
<dbReference type="InterPro" id="IPR050403">
    <property type="entry name" value="Myosin_RLC"/>
</dbReference>
<comment type="caution">
    <text evidence="5">The sequence shown here is derived from an EMBL/GenBank/DDBJ whole genome shotgun (WGS) entry which is preliminary data.</text>
</comment>
<dbReference type="PROSITE" id="PS50222">
    <property type="entry name" value="EF_HAND_2"/>
    <property type="match status" value="1"/>
</dbReference>
<evidence type="ECO:0000313" key="6">
    <source>
        <dbReference type="Proteomes" id="UP000192247"/>
    </source>
</evidence>
<dbReference type="STRING" id="418985.A0A1V9Y2P7"/>
<keyword evidence="6" id="KW-1185">Reference proteome</keyword>
<organism evidence="5 6">
    <name type="scientific">Tropilaelaps mercedesae</name>
    <dbReference type="NCBI Taxonomy" id="418985"/>
    <lineage>
        <taxon>Eukaryota</taxon>
        <taxon>Metazoa</taxon>
        <taxon>Ecdysozoa</taxon>
        <taxon>Arthropoda</taxon>
        <taxon>Chelicerata</taxon>
        <taxon>Arachnida</taxon>
        <taxon>Acari</taxon>
        <taxon>Parasitiformes</taxon>
        <taxon>Mesostigmata</taxon>
        <taxon>Gamasina</taxon>
        <taxon>Dermanyssoidea</taxon>
        <taxon>Laelapidae</taxon>
        <taxon>Tropilaelaps</taxon>
    </lineage>
</organism>
<dbReference type="FunCoup" id="A0A1V9Y2P7">
    <property type="interactions" value="6"/>
</dbReference>
<dbReference type="InParanoid" id="A0A1V9Y2P7"/>
<evidence type="ECO:0000256" key="3">
    <source>
        <dbReference type="ARBA" id="ARBA00022837"/>
    </source>
</evidence>
<gene>
    <name evidence="5" type="ORF">BIW11_00064</name>
</gene>
<feature type="domain" description="EF-hand" evidence="4">
    <location>
        <begin position="22"/>
        <end position="57"/>
    </location>
</feature>
<sequence>MAGSKKKAVKSSSNVFSMFSQNQMAEFKEAFGFIDQDKDGIISKNDIRATFDQMGRLTSDKELDEMMSEASGPINFTQFVTIFANKAGGMDEEETIINAFTIFDDGDGTCTEEKLRKMLCTFGEKLTDQEANDVFAEAPMDGSKINLKKWANVLTKGCENPEEPAAS</sequence>
<dbReference type="PANTHER" id="PTHR23049">
    <property type="entry name" value="MYOSIN REGULATORY LIGHT CHAIN 2"/>
    <property type="match status" value="1"/>
</dbReference>
<reference evidence="5 6" key="1">
    <citation type="journal article" date="2017" name="Gigascience">
        <title>Draft genome of the honey bee ectoparasitic mite, Tropilaelaps mercedesae, is shaped by the parasitic life history.</title>
        <authorList>
            <person name="Dong X."/>
            <person name="Armstrong S.D."/>
            <person name="Xia D."/>
            <person name="Makepeace B.L."/>
            <person name="Darby A.C."/>
            <person name="Kadowaki T."/>
        </authorList>
    </citation>
    <scope>NUCLEOTIDE SEQUENCE [LARGE SCALE GENOMIC DNA]</scope>
    <source>
        <strain evidence="5">Wuxi-XJTLU</strain>
    </source>
</reference>
<dbReference type="GO" id="GO:0009791">
    <property type="term" value="P:post-embryonic development"/>
    <property type="evidence" value="ECO:0007669"/>
    <property type="project" value="UniProtKB-ARBA"/>
</dbReference>
<dbReference type="InterPro" id="IPR002048">
    <property type="entry name" value="EF_hand_dom"/>
</dbReference>
<dbReference type="GO" id="GO:0005509">
    <property type="term" value="F:calcium ion binding"/>
    <property type="evidence" value="ECO:0007669"/>
    <property type="project" value="InterPro"/>
</dbReference>
<dbReference type="InterPro" id="IPR018247">
    <property type="entry name" value="EF_Hand_1_Ca_BS"/>
</dbReference>
<evidence type="ECO:0000313" key="5">
    <source>
        <dbReference type="EMBL" id="OQR80016.1"/>
    </source>
</evidence>
<keyword evidence="2" id="KW-0677">Repeat</keyword>
<dbReference type="EMBL" id="MNPL01000435">
    <property type="protein sequence ID" value="OQR80016.1"/>
    <property type="molecule type" value="Genomic_DNA"/>
</dbReference>
<dbReference type="Gene3D" id="1.10.238.10">
    <property type="entry name" value="EF-hand"/>
    <property type="match status" value="2"/>
</dbReference>
<dbReference type="Proteomes" id="UP000192247">
    <property type="component" value="Unassembled WGS sequence"/>
</dbReference>
<dbReference type="CDD" id="cd00051">
    <property type="entry name" value="EFh"/>
    <property type="match status" value="1"/>
</dbReference>
<proteinExistence type="predicted"/>
<dbReference type="PROSITE" id="PS00018">
    <property type="entry name" value="EF_HAND_1"/>
    <property type="match status" value="1"/>
</dbReference>
<evidence type="ECO:0000259" key="4">
    <source>
        <dbReference type="PROSITE" id="PS50222"/>
    </source>
</evidence>
<dbReference type="InterPro" id="IPR011992">
    <property type="entry name" value="EF-hand-dom_pair"/>
</dbReference>
<evidence type="ECO:0000256" key="2">
    <source>
        <dbReference type="ARBA" id="ARBA00022737"/>
    </source>
</evidence>
<dbReference type="SUPFAM" id="SSF47473">
    <property type="entry name" value="EF-hand"/>
    <property type="match status" value="1"/>
</dbReference>
<keyword evidence="1" id="KW-0479">Metal-binding</keyword>
<evidence type="ECO:0000256" key="1">
    <source>
        <dbReference type="ARBA" id="ARBA00022723"/>
    </source>
</evidence>
<dbReference type="OrthoDB" id="429467at2759"/>
<protein>
    <submittedName>
        <fullName evidence="5">Myosin regulatory light chain 2-like</fullName>
    </submittedName>
</protein>
<keyword evidence="3" id="KW-0106">Calcium</keyword>
<dbReference type="FunFam" id="1.10.238.10:FF:000007">
    <property type="entry name" value="Putative myosin regulatory light chain sqh"/>
    <property type="match status" value="1"/>
</dbReference>
<name>A0A1V9Y2P7_9ACAR</name>